<feature type="transmembrane region" description="Helical" evidence="2">
    <location>
        <begin position="332"/>
        <end position="356"/>
    </location>
</feature>
<dbReference type="EMBL" id="PIQC01000003">
    <property type="protein sequence ID" value="RUO71796.1"/>
    <property type="molecule type" value="Genomic_DNA"/>
</dbReference>
<name>A0A432Z1M8_9GAMM</name>
<keyword evidence="1" id="KW-0175">Coiled coil</keyword>
<accession>A0A432Z1M8</accession>
<dbReference type="RefSeq" id="WP_126780707.1">
    <property type="nucleotide sequence ID" value="NZ_PIQC01000003.1"/>
</dbReference>
<evidence type="ECO:0000256" key="1">
    <source>
        <dbReference type="SAM" id="Coils"/>
    </source>
</evidence>
<dbReference type="InterPro" id="IPR050445">
    <property type="entry name" value="Bact_polysacc_biosynth/exp"/>
</dbReference>
<evidence type="ECO:0000256" key="2">
    <source>
        <dbReference type="SAM" id="Phobius"/>
    </source>
</evidence>
<keyword evidence="4" id="KW-1185">Reference proteome</keyword>
<dbReference type="GO" id="GO:0005886">
    <property type="term" value="C:plasma membrane"/>
    <property type="evidence" value="ECO:0007669"/>
    <property type="project" value="TreeGrafter"/>
</dbReference>
<proteinExistence type="predicted"/>
<dbReference type="Proteomes" id="UP000288058">
    <property type="component" value="Unassembled WGS sequence"/>
</dbReference>
<sequence>MKTFVKTQPHWVLALILIFGAAIYWGLIATDRYVSRAHIVLESPEVNMSSMNISSLLSGTQGSGDLLLLRDHLLSVTMLRKLQQDLNLREHYAQGFIDSWSRLEAEEVPIEVFHEYMLNYISVEFDEYASILKIQVQAFDKAMAQDIVEALLEEGEQHMNSMGQRLAQEQVDFIEEQATVAEERLFEARDQMLQFQNEHGLVSPSQTVEAIFMTVSQLKAQLASLEARKKALMSYQSERSSEIIRLSSEISSLEQQVEIEQAKMARQSGDALNETSSRFETLQLKAEFALQLYTNTITALESTRIEAARKLKQVSVLEFPTLPEYSTRPDRLYNIVVFLLFTVFIAAIAHLARAIIRDHKH</sequence>
<keyword evidence="2" id="KW-1133">Transmembrane helix</keyword>
<feature type="coiled-coil region" evidence="1">
    <location>
        <begin position="164"/>
        <end position="263"/>
    </location>
</feature>
<dbReference type="GO" id="GO:0004713">
    <property type="term" value="F:protein tyrosine kinase activity"/>
    <property type="evidence" value="ECO:0007669"/>
    <property type="project" value="TreeGrafter"/>
</dbReference>
<organism evidence="3 4">
    <name type="scientific">Idiomarina ramblicola</name>
    <dbReference type="NCBI Taxonomy" id="263724"/>
    <lineage>
        <taxon>Bacteria</taxon>
        <taxon>Pseudomonadati</taxon>
        <taxon>Pseudomonadota</taxon>
        <taxon>Gammaproteobacteria</taxon>
        <taxon>Alteromonadales</taxon>
        <taxon>Idiomarinaceae</taxon>
        <taxon>Idiomarina</taxon>
    </lineage>
</organism>
<reference evidence="4" key="1">
    <citation type="journal article" date="2018" name="Front. Microbiol.">
        <title>Genome-Based Analysis Reveals the Taxonomy and Diversity of the Family Idiomarinaceae.</title>
        <authorList>
            <person name="Liu Y."/>
            <person name="Lai Q."/>
            <person name="Shao Z."/>
        </authorList>
    </citation>
    <scope>NUCLEOTIDE SEQUENCE [LARGE SCALE GENOMIC DNA]</scope>
    <source>
        <strain evidence="4">R22</strain>
    </source>
</reference>
<protein>
    <submittedName>
        <fullName evidence="3">Chain-length determining protein</fullName>
    </submittedName>
</protein>
<keyword evidence="2" id="KW-0812">Transmembrane</keyword>
<dbReference type="AlphaFoldDB" id="A0A432Z1M8"/>
<dbReference type="PANTHER" id="PTHR32309">
    <property type="entry name" value="TYROSINE-PROTEIN KINASE"/>
    <property type="match status" value="1"/>
</dbReference>
<evidence type="ECO:0000313" key="3">
    <source>
        <dbReference type="EMBL" id="RUO71796.1"/>
    </source>
</evidence>
<keyword evidence="2" id="KW-0472">Membrane</keyword>
<dbReference type="OrthoDB" id="5580984at2"/>
<evidence type="ECO:0000313" key="4">
    <source>
        <dbReference type="Proteomes" id="UP000288058"/>
    </source>
</evidence>
<dbReference type="PANTHER" id="PTHR32309:SF13">
    <property type="entry name" value="FERRIC ENTEROBACTIN TRANSPORT PROTEIN FEPE"/>
    <property type="match status" value="1"/>
</dbReference>
<gene>
    <name evidence="3" type="ORF">CWI78_04570</name>
</gene>
<feature type="transmembrane region" description="Helical" evidence="2">
    <location>
        <begin position="12"/>
        <end position="29"/>
    </location>
</feature>
<comment type="caution">
    <text evidence="3">The sequence shown here is derived from an EMBL/GenBank/DDBJ whole genome shotgun (WGS) entry which is preliminary data.</text>
</comment>